<accession>A0A7S1MH57</accession>
<sequence length="441" mass="47125">MARGIYAVSIVAMAAPEHVDKLLNALAQLSVTAGIVFSGSHRVLAKAIDDYRMAVVGAFNAEQRGRCRGEIIREARRLAEAEWPSASSAGAVHPQRARWESVVSESMERAEAAALHLDPATSMMVSGRIPGPPVPLPTSDPNPATANHDFADGELRILTRNIVNDIRTELGSPAAFVLLDFAIHVLGHAWGMPPFPIDATRREPLSDTEIRHIQDLHRVIVEGSAVESTLAAVLNAAKGSMGQPVDLRPVNQSAKGVLQSVVAEAFTPLYETIALFLAYVSGLRLRHVHPTIDVVHFCTMLAPFRQATQVDSVKAALEGLSTPAQDLRYSDVIQCRYCRRHGHVQSLCPLLLRRAIGDRACGPSADLAKQLPKQVLPPAGAAGSGARGGHSHRGRGSNHKGFGDRGGRGGLRGGRSQGSGVPPEASHDGWTVRPREVADSC</sequence>
<feature type="compositionally biased region" description="Gly residues" evidence="1">
    <location>
        <begin position="408"/>
        <end position="417"/>
    </location>
</feature>
<evidence type="ECO:0000313" key="2">
    <source>
        <dbReference type="EMBL" id="CAD9129537.1"/>
    </source>
</evidence>
<dbReference type="EMBL" id="HBGF01032449">
    <property type="protein sequence ID" value="CAD9129537.1"/>
    <property type="molecule type" value="Transcribed_RNA"/>
</dbReference>
<gene>
    <name evidence="2" type="ORF">NDES1114_LOCUS21689</name>
</gene>
<feature type="compositionally biased region" description="Basic residues" evidence="1">
    <location>
        <begin position="389"/>
        <end position="398"/>
    </location>
</feature>
<protein>
    <submittedName>
        <fullName evidence="2">Uncharacterized protein</fullName>
    </submittedName>
</protein>
<proteinExistence type="predicted"/>
<feature type="region of interest" description="Disordered" evidence="1">
    <location>
        <begin position="376"/>
        <end position="441"/>
    </location>
</feature>
<reference evidence="2" key="1">
    <citation type="submission" date="2021-01" db="EMBL/GenBank/DDBJ databases">
        <authorList>
            <person name="Corre E."/>
            <person name="Pelletier E."/>
            <person name="Niang G."/>
            <person name="Scheremetjew M."/>
            <person name="Finn R."/>
            <person name="Kale V."/>
            <person name="Holt S."/>
            <person name="Cochrane G."/>
            <person name="Meng A."/>
            <person name="Brown T."/>
            <person name="Cohen L."/>
        </authorList>
    </citation>
    <scope>NUCLEOTIDE SEQUENCE</scope>
    <source>
        <strain evidence="2">CCAP 1951/1</strain>
    </source>
</reference>
<evidence type="ECO:0000256" key="1">
    <source>
        <dbReference type="SAM" id="MobiDB-lite"/>
    </source>
</evidence>
<organism evidence="2">
    <name type="scientific">Neobodo designis</name>
    <name type="common">Flagellated protozoan</name>
    <name type="synonym">Bodo designis</name>
    <dbReference type="NCBI Taxonomy" id="312471"/>
    <lineage>
        <taxon>Eukaryota</taxon>
        <taxon>Discoba</taxon>
        <taxon>Euglenozoa</taxon>
        <taxon>Kinetoplastea</taxon>
        <taxon>Metakinetoplastina</taxon>
        <taxon>Neobodonida</taxon>
        <taxon>Neobodo</taxon>
    </lineage>
</organism>
<name>A0A7S1MH57_NEODS</name>
<dbReference type="AlphaFoldDB" id="A0A7S1MH57"/>